<protein>
    <recommendedName>
        <fullName evidence="1">DNA2/NAM7 helicase-like C-terminal domain-containing protein</fullName>
    </recommendedName>
</protein>
<dbReference type="Proteomes" id="UP000249645">
    <property type="component" value="Unassembled WGS sequence"/>
</dbReference>
<dbReference type="InterPro" id="IPR027417">
    <property type="entry name" value="P-loop_NTPase"/>
</dbReference>
<dbReference type="SUPFAM" id="SSF52540">
    <property type="entry name" value="P-loop containing nucleoside triphosphate hydrolases"/>
    <property type="match status" value="1"/>
</dbReference>
<evidence type="ECO:0000313" key="3">
    <source>
        <dbReference type="Proteomes" id="UP000249645"/>
    </source>
</evidence>
<dbReference type="PANTHER" id="PTHR10887">
    <property type="entry name" value="DNA2/NAM7 HELICASE FAMILY"/>
    <property type="match status" value="1"/>
</dbReference>
<name>A0A2W5F5A6_9SPHI</name>
<sequence length="981" mass="111836">MQIGNLIGKIVDIGADFITIEQLQYDGMFIPTSVLIPELFQSSVQNALVGNIVQLIDVVLDDKRGCLLPKLLIIEPDYLVDVSAVAECMREYGSHPFYFLINRCTERVNSAPILLGNAANFFLDELVYSDDPLLVDANATIKKFFHLYPLDISICLDLKDRDKEIVFFDALKQHFNHLQSIVSAGFTEKGIDRKSAILEPSFICPSLGLQGRLDFFERRDNGASTVIELKSGKTPYGDYHHQAIGLNHQTQASLYQIMIQQALGISFAKLETYICYSRCGLEENPLRLAFPSMALIAEALNIRNHIALNDYKIAFDYLEAEHLFGQIRPEKMLKADFVDTILASQYIKPQVEKFSSLIDSATDIDKAYFFSHYQFLVREQWFGKCGIDDRKERSHSSLWRLSKDQKKMSGTLLDQLSLVEKQISKEYTIVVFNYDLSQDIVSDFREGDIVVLYPDKDTDSGATKHQVYKGSILSIGNGNLTLRLRNHHRESVLSGEGNYIVEHDFLDNNYAAQFRGLYKFLSTSSKRKSLILGLRKPETTQRPQLDLSNYSPTIQKLLQKVNHANELFLLVGPPGTGKTSLALRSIVQYSFEKSSENMIVAAYTNRAVDELCLALESIPNVEYVRLGSHVNCSKTFQKRLLSEQVKSCSNRNEVNTFLERQRIYVGTIAAFNANTEILSVKHFDRAIVDEASQILDPQLLSLFCSKNRQGKFTVDKFVLIGDYKQLPAVCLQGNTQFESDILLQNGIFSGQISFFERMLRMHMEDKDIVMQLESQGRMHPEIAYFANTKFYNSSLKAIPLTHQNVLLEWNGDSYEGVKQSIAKCRNFYFPIYFQEDAVREAERVVDIAKNVLELYQENSVEFVPEFSLGIITPFRNQVALIRKKINQLGNEKLNKVIVDTVERYQGSQRDIIIYAFGVYSKTQLQQVTDAVTVFGDLIVDRKLNVALTRARKQFFFVGSQYWCQQNSLYKELVEHLSKNGI</sequence>
<accession>A0A2W5F5A6</accession>
<gene>
    <name evidence="2" type="ORF">DI598_07745</name>
</gene>
<dbReference type="Gene3D" id="3.40.50.300">
    <property type="entry name" value="P-loop containing nucleotide triphosphate hydrolases"/>
    <property type="match status" value="2"/>
</dbReference>
<proteinExistence type="predicted"/>
<dbReference type="Pfam" id="PF13245">
    <property type="entry name" value="AAA_19"/>
    <property type="match status" value="1"/>
</dbReference>
<dbReference type="InterPro" id="IPR011604">
    <property type="entry name" value="PDDEXK-like_dom_sf"/>
</dbReference>
<feature type="domain" description="DNA2/NAM7 helicase-like C-terminal" evidence="1">
    <location>
        <begin position="752"/>
        <end position="960"/>
    </location>
</feature>
<dbReference type="CDD" id="cd18808">
    <property type="entry name" value="SF1_C_Upf1"/>
    <property type="match status" value="1"/>
</dbReference>
<dbReference type="Gene3D" id="3.90.320.10">
    <property type="match status" value="1"/>
</dbReference>
<dbReference type="PANTHER" id="PTHR10887:SF495">
    <property type="entry name" value="HELICASE SENATAXIN ISOFORM X1-RELATED"/>
    <property type="match status" value="1"/>
</dbReference>
<dbReference type="InterPro" id="IPR041679">
    <property type="entry name" value="DNA2/NAM7-like_C"/>
</dbReference>
<dbReference type="InterPro" id="IPR045055">
    <property type="entry name" value="DNA2/NAM7-like"/>
</dbReference>
<evidence type="ECO:0000259" key="1">
    <source>
        <dbReference type="Pfam" id="PF13087"/>
    </source>
</evidence>
<evidence type="ECO:0000313" key="2">
    <source>
        <dbReference type="EMBL" id="PZP49464.1"/>
    </source>
</evidence>
<dbReference type="InterPro" id="IPR047187">
    <property type="entry name" value="SF1_C_Upf1"/>
</dbReference>
<reference evidence="2 3" key="1">
    <citation type="submission" date="2017-11" db="EMBL/GenBank/DDBJ databases">
        <title>Infants hospitalized years apart are colonized by the same room-sourced microbial strains.</title>
        <authorList>
            <person name="Brooks B."/>
            <person name="Olm M.R."/>
            <person name="Firek B.A."/>
            <person name="Baker R."/>
            <person name="Thomas B.C."/>
            <person name="Morowitz M.J."/>
            <person name="Banfield J.F."/>
        </authorList>
    </citation>
    <scope>NUCLEOTIDE SEQUENCE [LARGE SCALE GENOMIC DNA]</scope>
    <source>
        <strain evidence="2">S2_009_000_R2_76</strain>
    </source>
</reference>
<dbReference type="AlphaFoldDB" id="A0A2W5F5A6"/>
<comment type="caution">
    <text evidence="2">The sequence shown here is derived from an EMBL/GenBank/DDBJ whole genome shotgun (WGS) entry which is preliminary data.</text>
</comment>
<organism evidence="2 3">
    <name type="scientific">Pseudopedobacter saltans</name>
    <dbReference type="NCBI Taxonomy" id="151895"/>
    <lineage>
        <taxon>Bacteria</taxon>
        <taxon>Pseudomonadati</taxon>
        <taxon>Bacteroidota</taxon>
        <taxon>Sphingobacteriia</taxon>
        <taxon>Sphingobacteriales</taxon>
        <taxon>Sphingobacteriaceae</taxon>
        <taxon>Pseudopedobacter</taxon>
    </lineage>
</organism>
<dbReference type="Pfam" id="PF13087">
    <property type="entry name" value="AAA_12"/>
    <property type="match status" value="1"/>
</dbReference>
<dbReference type="EMBL" id="QFOI01000110">
    <property type="protein sequence ID" value="PZP49464.1"/>
    <property type="molecule type" value="Genomic_DNA"/>
</dbReference>